<feature type="transmembrane region" description="Helical" evidence="1">
    <location>
        <begin position="49"/>
        <end position="71"/>
    </location>
</feature>
<organism evidence="2 3">
    <name type="scientific">Metamycoplasma alkalescens</name>
    <dbReference type="NCBI Taxonomy" id="45363"/>
    <lineage>
        <taxon>Bacteria</taxon>
        <taxon>Bacillati</taxon>
        <taxon>Mycoplasmatota</taxon>
        <taxon>Mycoplasmoidales</taxon>
        <taxon>Metamycoplasmataceae</taxon>
        <taxon>Metamycoplasma</taxon>
    </lineage>
</organism>
<protein>
    <submittedName>
        <fullName evidence="2">Uncharacterized protein</fullName>
    </submittedName>
</protein>
<sequence>MNTPRRVLDSSFNATVFTFEIIAVFLLVFFCLVWKLIAVILKKNENKIFLTLGFVLATFISILVPIGLSAIGSRNPIHLMINPLIVIFNSFLLGYGASGQTPLAKGILGQPIVKGIPYLIGGQILGGLFGLLFFYIFFCLYKFVNKKNLEQNKTNELTFLSLFANKSNLSIGRFVVKESFFILLLMLLFPFIGMINTATYSSNHFQLHLAQLVVIGVIILISSFFNFFAFHLIFPIIEIIMQSIIYLKLDKEQRNKEKKNYLMQWTKLLIVILLTILIPIIIAFICIAIKIQTKAIISLS</sequence>
<name>A0A318U952_9BACT</name>
<keyword evidence="1" id="KW-1133">Transmembrane helix</keyword>
<evidence type="ECO:0000256" key="1">
    <source>
        <dbReference type="SAM" id="Phobius"/>
    </source>
</evidence>
<proteinExistence type="predicted"/>
<dbReference type="RefSeq" id="WP_110858334.1">
    <property type="nucleotide sequence ID" value="NZ_LS991949.1"/>
</dbReference>
<evidence type="ECO:0000313" key="3">
    <source>
        <dbReference type="Proteomes" id="UP000247715"/>
    </source>
</evidence>
<gene>
    <name evidence="2" type="ORF">BCF88_10719</name>
</gene>
<dbReference type="Proteomes" id="UP000247715">
    <property type="component" value="Unassembled WGS sequence"/>
</dbReference>
<comment type="caution">
    <text evidence="2">The sequence shown here is derived from an EMBL/GenBank/DDBJ whole genome shotgun (WGS) entry which is preliminary data.</text>
</comment>
<feature type="transmembrane region" description="Helical" evidence="1">
    <location>
        <begin position="12"/>
        <end position="37"/>
    </location>
</feature>
<feature type="transmembrane region" description="Helical" evidence="1">
    <location>
        <begin position="268"/>
        <end position="291"/>
    </location>
</feature>
<reference evidence="2 3" key="1">
    <citation type="submission" date="2018-06" db="EMBL/GenBank/DDBJ databases">
        <title>Genomic Encyclopedia of Archaeal and Bacterial Type Strains, Phase II (KMG-II): from individual species to whole genera.</title>
        <authorList>
            <person name="Goeker M."/>
        </authorList>
    </citation>
    <scope>NUCLEOTIDE SEQUENCE [LARGE SCALE GENOMIC DNA]</scope>
    <source>
        <strain evidence="2 3">ATCC 29103</strain>
    </source>
</reference>
<dbReference type="NCBIfam" id="NF046011">
    <property type="entry name" value="MAG4940_fam"/>
    <property type="match status" value="1"/>
</dbReference>
<feature type="transmembrane region" description="Helical" evidence="1">
    <location>
        <begin position="118"/>
        <end position="144"/>
    </location>
</feature>
<accession>A0A318U952</accession>
<dbReference type="EMBL" id="QKLP01000007">
    <property type="protein sequence ID" value="PYF42645.1"/>
    <property type="molecule type" value="Genomic_DNA"/>
</dbReference>
<feature type="transmembrane region" description="Helical" evidence="1">
    <location>
        <begin position="179"/>
        <end position="198"/>
    </location>
</feature>
<dbReference type="AlphaFoldDB" id="A0A318U952"/>
<keyword evidence="1" id="KW-0812">Transmembrane</keyword>
<evidence type="ECO:0000313" key="2">
    <source>
        <dbReference type="EMBL" id="PYF42645.1"/>
    </source>
</evidence>
<feature type="transmembrane region" description="Helical" evidence="1">
    <location>
        <begin position="77"/>
        <end position="97"/>
    </location>
</feature>
<keyword evidence="1" id="KW-0472">Membrane</keyword>